<proteinExistence type="predicted"/>
<dbReference type="EMBL" id="LRGB01000089">
    <property type="protein sequence ID" value="KZS20892.1"/>
    <property type="molecule type" value="Genomic_DNA"/>
</dbReference>
<comment type="caution">
    <text evidence="1">The sequence shown here is derived from an EMBL/GenBank/DDBJ whole genome shotgun (WGS) entry which is preliminary data.</text>
</comment>
<keyword evidence="2" id="KW-1185">Reference proteome</keyword>
<gene>
    <name evidence="1" type="ORF">APZ42_012304</name>
</gene>
<dbReference type="Proteomes" id="UP000076858">
    <property type="component" value="Unassembled WGS sequence"/>
</dbReference>
<protein>
    <submittedName>
        <fullName evidence="1">Uncharacterized protein</fullName>
    </submittedName>
</protein>
<dbReference type="AlphaFoldDB" id="A0A162RYZ4"/>
<evidence type="ECO:0000313" key="2">
    <source>
        <dbReference type="Proteomes" id="UP000076858"/>
    </source>
</evidence>
<reference evidence="1 2" key="1">
    <citation type="submission" date="2016-03" db="EMBL/GenBank/DDBJ databases">
        <title>EvidentialGene: Evidence-directed Construction of Genes on Genomes.</title>
        <authorList>
            <person name="Gilbert D.G."/>
            <person name="Choi J.-H."/>
            <person name="Mockaitis K."/>
            <person name="Colbourne J."/>
            <person name="Pfrender M."/>
        </authorList>
    </citation>
    <scope>NUCLEOTIDE SEQUENCE [LARGE SCALE GENOMIC DNA]</scope>
    <source>
        <strain evidence="1 2">Xinb3</strain>
        <tissue evidence="1">Complete organism</tissue>
    </source>
</reference>
<name>A0A162RYZ4_9CRUS</name>
<evidence type="ECO:0000313" key="1">
    <source>
        <dbReference type="EMBL" id="KZS20892.1"/>
    </source>
</evidence>
<sequence length="85" mass="9454">SNVPGIALINLLSISECGIGSNPCRKCHFGQVYPFAFALRTRKTRALYDVVLDNIQSIYDGLYPDVNLCVEKVMFDLEKAMGARI</sequence>
<feature type="non-terminal residue" evidence="1">
    <location>
        <position position="1"/>
    </location>
</feature>
<accession>A0A162RYZ4</accession>
<organism evidence="1 2">
    <name type="scientific">Daphnia magna</name>
    <dbReference type="NCBI Taxonomy" id="35525"/>
    <lineage>
        <taxon>Eukaryota</taxon>
        <taxon>Metazoa</taxon>
        <taxon>Ecdysozoa</taxon>
        <taxon>Arthropoda</taxon>
        <taxon>Crustacea</taxon>
        <taxon>Branchiopoda</taxon>
        <taxon>Diplostraca</taxon>
        <taxon>Cladocera</taxon>
        <taxon>Anomopoda</taxon>
        <taxon>Daphniidae</taxon>
        <taxon>Daphnia</taxon>
    </lineage>
</organism>